<evidence type="ECO:0000313" key="13">
    <source>
        <dbReference type="EMBL" id="KAF2862212.1"/>
    </source>
</evidence>
<dbReference type="Pfam" id="PF20653">
    <property type="entry name" value="COG6_C"/>
    <property type="match status" value="1"/>
</dbReference>
<gene>
    <name evidence="13" type="ORF">K470DRAFT_256178</name>
</gene>
<evidence type="ECO:0000256" key="5">
    <source>
        <dbReference type="ARBA" id="ARBA00022927"/>
    </source>
</evidence>
<dbReference type="GO" id="GO:0006891">
    <property type="term" value="P:intra-Golgi vesicle-mediated transport"/>
    <property type="evidence" value="ECO:0007669"/>
    <property type="project" value="UniProtKB-UniRule"/>
</dbReference>
<feature type="domain" description="Conserved oligomeric complex COG6 N-terminal" evidence="11">
    <location>
        <begin position="31"/>
        <end position="142"/>
    </location>
</feature>
<keyword evidence="14" id="KW-1185">Reference proteome</keyword>
<dbReference type="GO" id="GO:0000139">
    <property type="term" value="C:Golgi membrane"/>
    <property type="evidence" value="ECO:0007669"/>
    <property type="project" value="UniProtKB-SubCell"/>
</dbReference>
<keyword evidence="7 10" id="KW-0472">Membrane</keyword>
<dbReference type="SMART" id="SM01087">
    <property type="entry name" value="COG6"/>
    <property type="match status" value="1"/>
</dbReference>
<sequence length="620" mass="69018">MARQTALQNRVASLLSASFADLDIRDALGLLDARGVSNSADTRRRLRLDLHEELIQCNGAVITDFGAVAAQLRRVGAAIDGLGRTWAAVRKHVDAANRETGPMLGEAGTILAERDQVQTKRRLLDAAAAHFVLSDAEQDTLSAHGIDDDFFRVVTRLKQIHTDSQVLLGAENQRLGLEVLEQSSRQLNSAYHKLYRWLSREFKNQVDLENAQVNAAMRRPLRVLAERPALFNSMLDSIAESRESSLSTSFYTALTGPKAIELTAHDPLRYVSDMLAWTRSATVSEREALYALLITDSDQLAAAPGPTEPWVEAEHFNPDEILQNVLTRSLEGVFRQVRTRTDQVIQAHQDAVLAYSIANLVRFYMGVFTPLLGSSDLLSKSLRPIIESAMRTFKSVMLDRIQACSNSLESTSADLAPPEFLYNALTLLRRLVASYETTVALPSHDEPVRGHEEEDGLEPILTHALYPSLDLCEDISKHLTSPKREIFLLNCLLATRDAIPPHLLSLEPKISSLQNHLISSVYEFMLATSGIGELVDEPGEYHKQTLKRIAEKLDLFLPTAFEDVRLLLSPLRSGGREGDEVISNATDKFCTTFEQLESKLTDEEKEIFPRTGDEIRVLLS</sequence>
<accession>A0A6A7C4P6</accession>
<dbReference type="GO" id="GO:0015031">
    <property type="term" value="P:protein transport"/>
    <property type="evidence" value="ECO:0007669"/>
    <property type="project" value="UniProtKB-KW"/>
</dbReference>
<reference evidence="13" key="1">
    <citation type="journal article" date="2020" name="Stud. Mycol.">
        <title>101 Dothideomycetes genomes: a test case for predicting lifestyles and emergence of pathogens.</title>
        <authorList>
            <person name="Haridas S."/>
            <person name="Albert R."/>
            <person name="Binder M."/>
            <person name="Bloem J."/>
            <person name="Labutti K."/>
            <person name="Salamov A."/>
            <person name="Andreopoulos B."/>
            <person name="Baker S."/>
            <person name="Barry K."/>
            <person name="Bills G."/>
            <person name="Bluhm B."/>
            <person name="Cannon C."/>
            <person name="Castanera R."/>
            <person name="Culley D."/>
            <person name="Daum C."/>
            <person name="Ezra D."/>
            <person name="Gonzalez J."/>
            <person name="Henrissat B."/>
            <person name="Kuo A."/>
            <person name="Liang C."/>
            <person name="Lipzen A."/>
            <person name="Lutzoni F."/>
            <person name="Magnuson J."/>
            <person name="Mondo S."/>
            <person name="Nolan M."/>
            <person name="Ohm R."/>
            <person name="Pangilinan J."/>
            <person name="Park H.-J."/>
            <person name="Ramirez L."/>
            <person name="Alfaro M."/>
            <person name="Sun H."/>
            <person name="Tritt A."/>
            <person name="Yoshinaga Y."/>
            <person name="Zwiers L.-H."/>
            <person name="Turgeon B."/>
            <person name="Goodwin S."/>
            <person name="Spatafora J."/>
            <person name="Crous P."/>
            <person name="Grigoriev I."/>
        </authorList>
    </citation>
    <scope>NUCLEOTIDE SEQUENCE</scope>
    <source>
        <strain evidence="13">CBS 480.64</strain>
    </source>
</reference>
<dbReference type="InterPro" id="IPR048369">
    <property type="entry name" value="COG6_C"/>
</dbReference>
<evidence type="ECO:0000259" key="11">
    <source>
        <dbReference type="Pfam" id="PF06419"/>
    </source>
</evidence>
<dbReference type="PANTHER" id="PTHR21506">
    <property type="entry name" value="COMPONENT OF OLIGOMERIC GOLGI COMPLEX 6"/>
    <property type="match status" value="1"/>
</dbReference>
<proteinExistence type="inferred from homology"/>
<evidence type="ECO:0000256" key="2">
    <source>
        <dbReference type="ARBA" id="ARBA00011023"/>
    </source>
</evidence>
<comment type="similarity">
    <text evidence="2 10">Belongs to the COG6 family.</text>
</comment>
<evidence type="ECO:0000256" key="8">
    <source>
        <dbReference type="ARBA" id="ARBA00031348"/>
    </source>
</evidence>
<evidence type="ECO:0000259" key="12">
    <source>
        <dbReference type="Pfam" id="PF20653"/>
    </source>
</evidence>
<comment type="subunit">
    <text evidence="10">Component of the conserved oligomeric Golgi complex.</text>
</comment>
<evidence type="ECO:0000256" key="10">
    <source>
        <dbReference type="RuleBase" id="RU365075"/>
    </source>
</evidence>
<dbReference type="Pfam" id="PF06419">
    <property type="entry name" value="COG6_N"/>
    <property type="match status" value="1"/>
</dbReference>
<evidence type="ECO:0000256" key="6">
    <source>
        <dbReference type="ARBA" id="ARBA00023034"/>
    </source>
</evidence>
<dbReference type="OrthoDB" id="272987at2759"/>
<dbReference type="InterPro" id="IPR048368">
    <property type="entry name" value="COG6_N"/>
</dbReference>
<comment type="subcellular location">
    <subcellularLocation>
        <location evidence="1 10">Golgi apparatus membrane</location>
        <topology evidence="1 10">Peripheral membrane protein</topology>
    </subcellularLocation>
</comment>
<evidence type="ECO:0000256" key="1">
    <source>
        <dbReference type="ARBA" id="ARBA00004395"/>
    </source>
</evidence>
<keyword evidence="6 10" id="KW-0333">Golgi apparatus</keyword>
<keyword evidence="5 10" id="KW-0653">Protein transport</keyword>
<organism evidence="13 14">
    <name type="scientific">Piedraia hortae CBS 480.64</name>
    <dbReference type="NCBI Taxonomy" id="1314780"/>
    <lineage>
        <taxon>Eukaryota</taxon>
        <taxon>Fungi</taxon>
        <taxon>Dikarya</taxon>
        <taxon>Ascomycota</taxon>
        <taxon>Pezizomycotina</taxon>
        <taxon>Dothideomycetes</taxon>
        <taxon>Dothideomycetidae</taxon>
        <taxon>Capnodiales</taxon>
        <taxon>Piedraiaceae</taxon>
        <taxon>Piedraia</taxon>
    </lineage>
</organism>
<evidence type="ECO:0000256" key="3">
    <source>
        <dbReference type="ARBA" id="ARBA00020973"/>
    </source>
</evidence>
<dbReference type="EMBL" id="MU005967">
    <property type="protein sequence ID" value="KAF2862212.1"/>
    <property type="molecule type" value="Genomic_DNA"/>
</dbReference>
<evidence type="ECO:0000256" key="4">
    <source>
        <dbReference type="ARBA" id="ARBA00022448"/>
    </source>
</evidence>
<dbReference type="Proteomes" id="UP000799421">
    <property type="component" value="Unassembled WGS sequence"/>
</dbReference>
<comment type="function">
    <text evidence="10">Acts as component of the peripheral membrane COG complex that is involved in intra-Golgi protein trafficking. COG is located at the cis-Golgi, and regulates tethering of retrograde intra-Golgi vesicles and possibly a number of other membrane trafficking events.</text>
</comment>
<name>A0A6A7C4P6_9PEZI</name>
<dbReference type="PANTHER" id="PTHR21506:SF0">
    <property type="entry name" value="CONSERVED OLIGOMERIC GOLGI COMPLEX SUBUNIT 6"/>
    <property type="match status" value="1"/>
</dbReference>
<feature type="domain" description="Conserved Oligomeric Golgi complex subunit 6 C-terminal" evidence="12">
    <location>
        <begin position="173"/>
        <end position="619"/>
    </location>
</feature>
<protein>
    <recommendedName>
        <fullName evidence="3 10">Conserved oligomeric Golgi complex subunit 6</fullName>
        <shortName evidence="10">COG complex subunit 6</shortName>
    </recommendedName>
    <alternativeName>
        <fullName evidence="8 10">Component of oligomeric Golgi complex 6</fullName>
    </alternativeName>
</protein>
<evidence type="ECO:0000313" key="14">
    <source>
        <dbReference type="Proteomes" id="UP000799421"/>
    </source>
</evidence>
<dbReference type="InterPro" id="IPR010490">
    <property type="entry name" value="COG6"/>
</dbReference>
<evidence type="ECO:0000256" key="9">
    <source>
        <dbReference type="ARBA" id="ARBA00043873"/>
    </source>
</evidence>
<dbReference type="AlphaFoldDB" id="A0A6A7C4P6"/>
<dbReference type="GO" id="GO:0017119">
    <property type="term" value="C:Golgi transport complex"/>
    <property type="evidence" value="ECO:0007669"/>
    <property type="project" value="UniProtKB-UniRule"/>
</dbReference>
<evidence type="ECO:0000256" key="7">
    <source>
        <dbReference type="ARBA" id="ARBA00023136"/>
    </source>
</evidence>
<keyword evidence="4 10" id="KW-0813">Transport</keyword>
<comment type="function">
    <text evidence="9">Acts as a component of the peripheral membrane COG complex that is involved in intra-Golgi protein trafficking. COG is located at the cis-Golgi, and regulates tethering of retrograde intra-Golgi vesicles and possibly a number of other membrane trafficking events.</text>
</comment>